<comment type="caution">
    <text evidence="1">The sequence shown here is derived from an EMBL/GenBank/DDBJ whole genome shotgun (WGS) entry which is preliminary data.</text>
</comment>
<reference evidence="1 2" key="1">
    <citation type="submission" date="2019-09" db="EMBL/GenBank/DDBJ databases">
        <title>Nocardioides panacisoli sp. nov., isolated from the soil of a ginseng field.</title>
        <authorList>
            <person name="Cho C."/>
        </authorList>
    </citation>
    <scope>NUCLEOTIDE SEQUENCE [LARGE SCALE GENOMIC DNA]</scope>
    <source>
        <strain evidence="1 2">BN130099</strain>
    </source>
</reference>
<dbReference type="AlphaFoldDB" id="A0A5B1LLR4"/>
<dbReference type="EMBL" id="VUJV01000001">
    <property type="protein sequence ID" value="KAA1421705.1"/>
    <property type="molecule type" value="Genomic_DNA"/>
</dbReference>
<sequence length="59" mass="6588">MDETTPGSPDTTVDRTLERRVALRSRHAEGLTRLLAERADLRGVHALADFVDDAVRWTA</sequence>
<protein>
    <submittedName>
        <fullName evidence="1">Uncharacterized protein</fullName>
    </submittedName>
</protein>
<gene>
    <name evidence="1" type="ORF">F0U44_05375</name>
</gene>
<organism evidence="1 2">
    <name type="scientific">Nocardioides humilatus</name>
    <dbReference type="NCBI Taxonomy" id="2607660"/>
    <lineage>
        <taxon>Bacteria</taxon>
        <taxon>Bacillati</taxon>
        <taxon>Actinomycetota</taxon>
        <taxon>Actinomycetes</taxon>
        <taxon>Propionibacteriales</taxon>
        <taxon>Nocardioidaceae</taxon>
        <taxon>Nocardioides</taxon>
    </lineage>
</organism>
<dbReference type="RefSeq" id="WP_149727166.1">
    <property type="nucleotide sequence ID" value="NZ_VUJV01000001.1"/>
</dbReference>
<keyword evidence="2" id="KW-1185">Reference proteome</keyword>
<accession>A0A5B1LLR4</accession>
<reference evidence="1 2" key="2">
    <citation type="submission" date="2019-09" db="EMBL/GenBank/DDBJ databases">
        <authorList>
            <person name="Jin C."/>
        </authorList>
    </citation>
    <scope>NUCLEOTIDE SEQUENCE [LARGE SCALE GENOMIC DNA]</scope>
    <source>
        <strain evidence="1 2">BN130099</strain>
    </source>
</reference>
<dbReference type="Proteomes" id="UP000325003">
    <property type="component" value="Unassembled WGS sequence"/>
</dbReference>
<evidence type="ECO:0000313" key="1">
    <source>
        <dbReference type="EMBL" id="KAA1421705.1"/>
    </source>
</evidence>
<name>A0A5B1LLR4_9ACTN</name>
<evidence type="ECO:0000313" key="2">
    <source>
        <dbReference type="Proteomes" id="UP000325003"/>
    </source>
</evidence>
<proteinExistence type="predicted"/>